<evidence type="ECO:0000313" key="1">
    <source>
        <dbReference type="EMBL" id="AFC26696.1"/>
    </source>
</evidence>
<gene>
    <name evidence="1" type="ordered locus">SGRA_3981</name>
</gene>
<organism evidence="1 2">
    <name type="scientific">Saprospira grandis (strain Lewin)</name>
    <dbReference type="NCBI Taxonomy" id="984262"/>
    <lineage>
        <taxon>Bacteria</taxon>
        <taxon>Pseudomonadati</taxon>
        <taxon>Bacteroidota</taxon>
        <taxon>Saprospiria</taxon>
        <taxon>Saprospirales</taxon>
        <taxon>Saprospiraceae</taxon>
        <taxon>Saprospira</taxon>
    </lineage>
</organism>
<dbReference type="EMBL" id="CP002831">
    <property type="protein sequence ID" value="AFC26696.1"/>
    <property type="molecule type" value="Genomic_DNA"/>
</dbReference>
<proteinExistence type="predicted"/>
<dbReference type="OrthoDB" id="3533713at2"/>
<keyword evidence="2" id="KW-1185">Reference proteome</keyword>
<dbReference type="RefSeq" id="WP_015694278.1">
    <property type="nucleotide sequence ID" value="NC_016940.1"/>
</dbReference>
<dbReference type="KEGG" id="sgn:SGRA_3981"/>
<dbReference type="Pfam" id="PF15580">
    <property type="entry name" value="Imm53"/>
    <property type="match status" value="2"/>
</dbReference>
<dbReference type="HOGENOM" id="CLU_1239427_0_0_10"/>
<accession>H6L8H1</accession>
<name>H6L8H1_SAPGL</name>
<dbReference type="STRING" id="984262.SGRA_3981"/>
<dbReference type="InterPro" id="IPR028228">
    <property type="entry name" value="Imm53"/>
</dbReference>
<protein>
    <submittedName>
        <fullName evidence="1">Uncharacterized protein</fullName>
    </submittedName>
</protein>
<reference evidence="1 2" key="1">
    <citation type="journal article" date="2012" name="Stand. Genomic Sci.">
        <title>Complete genome sequencing and analysis of Saprospira grandis str. Lewin, a predatory marine bacterium.</title>
        <authorList>
            <person name="Saw J.H."/>
            <person name="Yuryev A."/>
            <person name="Kanbe M."/>
            <person name="Hou S."/>
            <person name="Young A.G."/>
            <person name="Aizawa S."/>
            <person name="Alam M."/>
        </authorList>
    </citation>
    <scope>NUCLEOTIDE SEQUENCE [LARGE SCALE GENOMIC DNA]</scope>
    <source>
        <strain evidence="1 2">Lewin</strain>
    </source>
</reference>
<evidence type="ECO:0000313" key="2">
    <source>
        <dbReference type="Proteomes" id="UP000007519"/>
    </source>
</evidence>
<dbReference type="AlphaFoldDB" id="H6L8H1"/>
<dbReference type="Proteomes" id="UP000007519">
    <property type="component" value="Chromosome"/>
</dbReference>
<dbReference type="eggNOG" id="ENOG503307X">
    <property type="taxonomic scope" value="Bacteria"/>
</dbReference>
<sequence length="223" mass="25800">MNSLDVLEDWALLYSTKKEQVKDLIHIYNIDNPGWVIEIDLKETILDGISIEWEIIEGSKDGWHTGDWHGIAVVDAAFDGSGGPRKLRFLLHYFKALVEQKKKELGWNSPEDGEKWQEEDNTDILAWIEDWYSFHCDGDWEHQYGFTIKTIESGGWSVQIELRETLLEDTEIAWQLVKKSENDWYGLAIKDSVFTASGDLQKLSFLLHSFKALVEAADEDFEE</sequence>